<proteinExistence type="predicted"/>
<dbReference type="AlphaFoldDB" id="A0A6C0D0E2"/>
<dbReference type="InterPro" id="IPR027417">
    <property type="entry name" value="P-loop_NTPase"/>
</dbReference>
<keyword evidence="1" id="KW-0547">Nucleotide-binding</keyword>
<protein>
    <recommendedName>
        <fullName evidence="5">Helicase ATP-binding domain-containing protein</fullName>
    </recommendedName>
</protein>
<dbReference type="GO" id="GO:0005524">
    <property type="term" value="F:ATP binding"/>
    <property type="evidence" value="ECO:0007669"/>
    <property type="project" value="UniProtKB-KW"/>
</dbReference>
<keyword evidence="4" id="KW-0067">ATP-binding</keyword>
<evidence type="ECO:0000256" key="1">
    <source>
        <dbReference type="ARBA" id="ARBA00022741"/>
    </source>
</evidence>
<reference evidence="6" key="1">
    <citation type="journal article" date="2020" name="Nature">
        <title>Giant virus diversity and host interactions through global metagenomics.</title>
        <authorList>
            <person name="Schulz F."/>
            <person name="Roux S."/>
            <person name="Paez-Espino D."/>
            <person name="Jungbluth S."/>
            <person name="Walsh D.A."/>
            <person name="Denef V.J."/>
            <person name="McMahon K.D."/>
            <person name="Konstantinidis K.T."/>
            <person name="Eloe-Fadrosh E.A."/>
            <person name="Kyrpides N.C."/>
            <person name="Woyke T."/>
        </authorList>
    </citation>
    <scope>NUCLEOTIDE SEQUENCE</scope>
    <source>
        <strain evidence="6">GVMAG-M-3300023110-24</strain>
    </source>
</reference>
<dbReference type="Pfam" id="PF00271">
    <property type="entry name" value="Helicase_C"/>
    <property type="match status" value="1"/>
</dbReference>
<accession>A0A6C0D0E2</accession>
<dbReference type="InterPro" id="IPR006935">
    <property type="entry name" value="Helicase/UvrB_N"/>
</dbReference>
<dbReference type="CDD" id="cd17926">
    <property type="entry name" value="DEXHc_RE"/>
    <property type="match status" value="1"/>
</dbReference>
<dbReference type="EMBL" id="MN739510">
    <property type="protein sequence ID" value="QHT09369.1"/>
    <property type="molecule type" value="Genomic_DNA"/>
</dbReference>
<dbReference type="PANTHER" id="PTHR11274">
    <property type="entry name" value="RAD25/XP-B DNA REPAIR HELICASE"/>
    <property type="match status" value="1"/>
</dbReference>
<evidence type="ECO:0000256" key="2">
    <source>
        <dbReference type="ARBA" id="ARBA00022801"/>
    </source>
</evidence>
<dbReference type="GO" id="GO:0004386">
    <property type="term" value="F:helicase activity"/>
    <property type="evidence" value="ECO:0007669"/>
    <property type="project" value="UniProtKB-KW"/>
</dbReference>
<dbReference type="GO" id="GO:0003677">
    <property type="term" value="F:DNA binding"/>
    <property type="evidence" value="ECO:0007669"/>
    <property type="project" value="InterPro"/>
</dbReference>
<dbReference type="PANTHER" id="PTHR11274:SF0">
    <property type="entry name" value="GENERAL TRANSCRIPTION AND DNA REPAIR FACTOR IIH HELICASE SUBUNIT XPB"/>
    <property type="match status" value="1"/>
</dbReference>
<dbReference type="SMART" id="SM00487">
    <property type="entry name" value="DEXDc"/>
    <property type="match status" value="1"/>
</dbReference>
<dbReference type="InterPro" id="IPR014001">
    <property type="entry name" value="Helicase_ATP-bd"/>
</dbReference>
<feature type="domain" description="Helicase ATP-binding" evidence="5">
    <location>
        <begin position="99"/>
        <end position="248"/>
    </location>
</feature>
<sequence length="464" mass="53971">MKLNKDGYIIKKKELTEDDIKKIKTDLTVSPFTLNDFGTNIEKKFTVYLESPKRLYLPRFYGIQKFGKEEYIGDMGEEISCDFNGELREIQKPIYDKSIKEIKNNGGGIISLKCGGGKTILALYILSKLKLKTIIVVHKDFLMSQWIERIEQFIPTAKIGRIQKSIIDIEDKDIVLAMAQSLSIKEYSKDIFKSFGFAIFDECHHFGAEIFHKCMLKVSSRYMLGLSATPNRKDGLKKVFEWFIGPLVYVSKDINKDYVEVDVLKYECDDEKYCKISTNIRGNPCNPIMINNICDYEPRTKIIIDKIIELYNMGRDILFLSDRRNHLVYIYNYLILNNYDCGYYIGGMKQNELKISQEKKIILGTFSMASEGMDIPKLNSIILGSPKSDIEQSIGRILRQPENLRKFHPYVFDICDNFSNFVNQYNKRLKFYNKNNYDIHIIENGKKTKYVKKSKNKVNVCLID</sequence>
<keyword evidence="3" id="KW-0347">Helicase</keyword>
<dbReference type="Pfam" id="PF04851">
    <property type="entry name" value="ResIII"/>
    <property type="match status" value="1"/>
</dbReference>
<name>A0A6C0D0E2_9ZZZZ</name>
<dbReference type="PROSITE" id="PS51192">
    <property type="entry name" value="HELICASE_ATP_BIND_1"/>
    <property type="match status" value="1"/>
</dbReference>
<dbReference type="Gene3D" id="3.40.50.300">
    <property type="entry name" value="P-loop containing nucleotide triphosphate hydrolases"/>
    <property type="match status" value="2"/>
</dbReference>
<dbReference type="GO" id="GO:0016787">
    <property type="term" value="F:hydrolase activity"/>
    <property type="evidence" value="ECO:0007669"/>
    <property type="project" value="UniProtKB-KW"/>
</dbReference>
<dbReference type="InterPro" id="IPR001650">
    <property type="entry name" value="Helicase_C-like"/>
</dbReference>
<evidence type="ECO:0000259" key="5">
    <source>
        <dbReference type="PROSITE" id="PS51192"/>
    </source>
</evidence>
<evidence type="ECO:0000256" key="4">
    <source>
        <dbReference type="ARBA" id="ARBA00022840"/>
    </source>
</evidence>
<evidence type="ECO:0000313" key="6">
    <source>
        <dbReference type="EMBL" id="QHT09369.1"/>
    </source>
</evidence>
<dbReference type="SUPFAM" id="SSF52540">
    <property type="entry name" value="P-loop containing nucleoside triphosphate hydrolases"/>
    <property type="match status" value="1"/>
</dbReference>
<organism evidence="6">
    <name type="scientific">viral metagenome</name>
    <dbReference type="NCBI Taxonomy" id="1070528"/>
    <lineage>
        <taxon>unclassified sequences</taxon>
        <taxon>metagenomes</taxon>
        <taxon>organismal metagenomes</taxon>
    </lineage>
</organism>
<evidence type="ECO:0000256" key="3">
    <source>
        <dbReference type="ARBA" id="ARBA00022806"/>
    </source>
</evidence>
<keyword evidence="2" id="KW-0378">Hydrolase</keyword>
<dbReference type="InterPro" id="IPR050615">
    <property type="entry name" value="ATP-dep_DNA_Helicase"/>
</dbReference>